<dbReference type="EMBL" id="JAGDFM010000189">
    <property type="protein sequence ID" value="KAG7383029.1"/>
    <property type="molecule type" value="Genomic_DNA"/>
</dbReference>
<dbReference type="AlphaFoldDB" id="A0A8T1VSB6"/>
<name>A0A8T1VSB6_9STRA</name>
<gene>
    <name evidence="1" type="ORF">PHYPSEUDO_004077</name>
</gene>
<comment type="caution">
    <text evidence="1">The sequence shown here is derived from an EMBL/GenBank/DDBJ whole genome shotgun (WGS) entry which is preliminary data.</text>
</comment>
<protein>
    <submittedName>
        <fullName evidence="1">Uncharacterized protein</fullName>
    </submittedName>
</protein>
<proteinExistence type="predicted"/>
<accession>A0A8T1VSB6</accession>
<reference evidence="1" key="1">
    <citation type="submission" date="2021-02" db="EMBL/GenBank/DDBJ databases">
        <authorList>
            <person name="Palmer J.M."/>
        </authorList>
    </citation>
    <scope>NUCLEOTIDE SEQUENCE</scope>
    <source>
        <strain evidence="1">SCRP734</strain>
    </source>
</reference>
<dbReference type="Proteomes" id="UP000694044">
    <property type="component" value="Unassembled WGS sequence"/>
</dbReference>
<dbReference type="OrthoDB" id="129639at2759"/>
<keyword evidence="2" id="KW-1185">Reference proteome</keyword>
<evidence type="ECO:0000313" key="2">
    <source>
        <dbReference type="Proteomes" id="UP000694044"/>
    </source>
</evidence>
<organism evidence="1 2">
    <name type="scientific">Phytophthora pseudosyringae</name>
    <dbReference type="NCBI Taxonomy" id="221518"/>
    <lineage>
        <taxon>Eukaryota</taxon>
        <taxon>Sar</taxon>
        <taxon>Stramenopiles</taxon>
        <taxon>Oomycota</taxon>
        <taxon>Peronosporomycetes</taxon>
        <taxon>Peronosporales</taxon>
        <taxon>Peronosporaceae</taxon>
        <taxon>Phytophthora</taxon>
    </lineage>
</organism>
<sequence>MLATRFSFGGYRKSNESLPEFPAYWGEVIPLMDALSDVNNALSKCVRRLRFFLLNVSDHDDDQIDIESSLTGMLQMLEINEGLEYIDVIAPSEYQHYITKFRKHHLEPIYRSHGLSVRAKLAFLSVSGTSNAATKKRQYGKTTVLALLSGLDQFVVTKIFAFAAPPILRQVYFREGRETDTSSGGGPAT</sequence>
<evidence type="ECO:0000313" key="1">
    <source>
        <dbReference type="EMBL" id="KAG7383029.1"/>
    </source>
</evidence>